<evidence type="ECO:0000313" key="7">
    <source>
        <dbReference type="EMBL" id="AIZ36803.1"/>
    </source>
</evidence>
<keyword evidence="4 6" id="KW-0378">Hydrolase</keyword>
<dbReference type="InterPro" id="IPR047804">
    <property type="entry name" value="C69_dipept_A-like"/>
</dbReference>
<comment type="similarity">
    <text evidence="2 6">Belongs to the peptidase C69 family.</text>
</comment>
<organism evidence="7 9">
    <name type="scientific">Parvimonas micra</name>
    <dbReference type="NCBI Taxonomy" id="33033"/>
    <lineage>
        <taxon>Bacteria</taxon>
        <taxon>Bacillati</taxon>
        <taxon>Bacillota</taxon>
        <taxon>Tissierellia</taxon>
        <taxon>Tissierellales</taxon>
        <taxon>Peptoniphilaceae</taxon>
        <taxon>Parvimonas</taxon>
    </lineage>
</organism>
<dbReference type="EC" id="3.4.-.-" evidence="6"/>
<dbReference type="GO" id="GO:0006508">
    <property type="term" value="P:proteolysis"/>
    <property type="evidence" value="ECO:0007669"/>
    <property type="project" value="UniProtKB-KW"/>
</dbReference>
<gene>
    <name evidence="8" type="ORF">HXM94_06575</name>
    <name evidence="7" type="ORF">NW74_05360</name>
</gene>
<evidence type="ECO:0000313" key="9">
    <source>
        <dbReference type="Proteomes" id="UP000031386"/>
    </source>
</evidence>
<dbReference type="PANTHER" id="PTHR12994">
    <property type="entry name" value="SECERNIN"/>
    <property type="match status" value="1"/>
</dbReference>
<protein>
    <recommendedName>
        <fullName evidence="6">Dipeptidase</fullName>
        <ecNumber evidence="6">3.4.-.-</ecNumber>
    </recommendedName>
</protein>
<dbReference type="KEGG" id="pmic:NW74_05360"/>
<dbReference type="EMBL" id="CP009761">
    <property type="protein sequence ID" value="AIZ36803.1"/>
    <property type="molecule type" value="Genomic_DNA"/>
</dbReference>
<keyword evidence="5 6" id="KW-0224">Dipeptidase</keyword>
<evidence type="ECO:0000313" key="8">
    <source>
        <dbReference type="EMBL" id="MBF1307424.1"/>
    </source>
</evidence>
<dbReference type="GO" id="GO:0070004">
    <property type="term" value="F:cysteine-type exopeptidase activity"/>
    <property type="evidence" value="ECO:0007669"/>
    <property type="project" value="InterPro"/>
</dbReference>
<reference evidence="8" key="2">
    <citation type="submission" date="2020-04" db="EMBL/GenBank/DDBJ databases">
        <title>Deep metagenomics examines the oral microbiome during advanced dental caries in children, revealing novel taxa and co-occurrences with host molecules.</title>
        <authorList>
            <person name="Baker J.L."/>
            <person name="Morton J.T."/>
            <person name="Dinis M."/>
            <person name="Alvarez R."/>
            <person name="Tran N.C."/>
            <person name="Knight R."/>
            <person name="Edlund A."/>
        </authorList>
    </citation>
    <scope>NUCLEOTIDE SEQUENCE</scope>
    <source>
        <strain evidence="8">JCVI_23_bin.11</strain>
    </source>
</reference>
<dbReference type="Proteomes" id="UP000031386">
    <property type="component" value="Chromosome"/>
</dbReference>
<dbReference type="RefSeq" id="WP_041954303.1">
    <property type="nucleotide sequence ID" value="NZ_CP009761.1"/>
</dbReference>
<reference evidence="7 9" key="1">
    <citation type="submission" date="2014-10" db="EMBL/GenBank/DDBJ databases">
        <title>Complete genome sequence of Parvimonas micra KCOM 1535 (= ChDC B708).</title>
        <authorList>
            <person name="Kook J.-K."/>
            <person name="Park S.-N."/>
            <person name="Lim Y.K."/>
            <person name="Roh H."/>
        </authorList>
    </citation>
    <scope>NUCLEOTIDE SEQUENCE [LARGE SCALE GENOMIC DNA]</scope>
    <source>
        <strain evidence="7">KCOM 1535</strain>
        <strain evidence="9">KCOM 1535 / ChDC B708</strain>
    </source>
</reference>
<evidence type="ECO:0000256" key="6">
    <source>
        <dbReference type="RuleBase" id="RU364089"/>
    </source>
</evidence>
<dbReference type="AlphaFoldDB" id="A0A0B4S1Y9"/>
<dbReference type="GO" id="GO:0016805">
    <property type="term" value="F:dipeptidase activity"/>
    <property type="evidence" value="ECO:0007669"/>
    <property type="project" value="UniProtKB-KW"/>
</dbReference>
<dbReference type="PANTHER" id="PTHR12994:SF17">
    <property type="entry name" value="LD30995P"/>
    <property type="match status" value="1"/>
</dbReference>
<evidence type="ECO:0000256" key="1">
    <source>
        <dbReference type="ARBA" id="ARBA00001670"/>
    </source>
</evidence>
<dbReference type="OrthoDB" id="9764088at2"/>
<evidence type="ECO:0000256" key="5">
    <source>
        <dbReference type="ARBA" id="ARBA00022997"/>
    </source>
</evidence>
<evidence type="ECO:0000256" key="2">
    <source>
        <dbReference type="ARBA" id="ARBA00007225"/>
    </source>
</evidence>
<dbReference type="Proteomes" id="UP000758611">
    <property type="component" value="Unassembled WGS sequence"/>
</dbReference>
<evidence type="ECO:0000256" key="4">
    <source>
        <dbReference type="ARBA" id="ARBA00022801"/>
    </source>
</evidence>
<sequence length="499" mass="56574">MACTTILVGKNVTFDGSTMVARNEDSPSGQFSEKKFIVVQPNEQPIKYKSVLSHVEIDLPTNPMRYTCMPNAVDESGVWGACGVNELNISMTATETLTSNERVLGADPLVNFVPAVGKEGDKDYVPEKVGGIGEEDMVTLVLPYIKSAREGVIRLGEILEKYGTYEMNGIAFQDVNEIWWLETIGGHHWIARRVPDDCYVIMPNQLGIDYFDLEDAFGEQKEYMCSSDLKEFINRYHLDLSIDGSLNPRDAFGSHSDADHTYNTPRAWVLQRYFNPLTNYWDGMDADYVPESDYIPWCRTPDKKITVEDIKYALSNHFQGTPYDPYGKFSNERGKFRPIGINRNNFLGLVQIRPDMPEEIRSIEWLALGSNVFNAMIPFYVNIDKTPEYLANTTKELTTEDFYWSNRLVAALADAHFASCSSHIERYQLAIQSKCTEIINKYDNEFLGGKVAKEKVVEFCENANEEIATELRKQTIDLLGKVLYTASCEMKNGFSRSDA</sequence>
<dbReference type="EMBL" id="JABZRE010000028">
    <property type="protein sequence ID" value="MBF1307424.1"/>
    <property type="molecule type" value="Genomic_DNA"/>
</dbReference>
<proteinExistence type="inferred from homology"/>
<dbReference type="Pfam" id="PF03577">
    <property type="entry name" value="Peptidase_C69"/>
    <property type="match status" value="1"/>
</dbReference>
<dbReference type="NCBIfam" id="NF033678">
    <property type="entry name" value="C69_fam_dipept"/>
    <property type="match status" value="1"/>
</dbReference>
<keyword evidence="3 6" id="KW-0645">Protease</keyword>
<name>A0A0B4S1Y9_9FIRM</name>
<comment type="catalytic activity">
    <reaction evidence="1">
        <text>an L-aminoacyl-L-amino acid + H2O = 2 an L-alpha-amino acid</text>
        <dbReference type="Rhea" id="RHEA:48940"/>
        <dbReference type="ChEBI" id="CHEBI:15377"/>
        <dbReference type="ChEBI" id="CHEBI:59869"/>
        <dbReference type="ChEBI" id="CHEBI:77460"/>
        <dbReference type="EC" id="3.4.13.19"/>
    </reaction>
</comment>
<keyword evidence="9" id="KW-1185">Reference proteome</keyword>
<accession>A0A0B4S1Y9</accession>
<dbReference type="InterPro" id="IPR005322">
    <property type="entry name" value="Peptidase_C69"/>
</dbReference>
<evidence type="ECO:0000256" key="3">
    <source>
        <dbReference type="ARBA" id="ARBA00022670"/>
    </source>
</evidence>
<dbReference type="MEROPS" id="C69.001"/>